<keyword evidence="8" id="KW-0067">ATP-binding</keyword>
<dbReference type="GO" id="GO:0031640">
    <property type="term" value="P:killing of cells of another organism"/>
    <property type="evidence" value="ECO:0007669"/>
    <property type="project" value="UniProtKB-KW"/>
</dbReference>
<evidence type="ECO:0000256" key="11">
    <source>
        <dbReference type="ARBA" id="ARBA00055355"/>
    </source>
</evidence>
<evidence type="ECO:0000259" key="17">
    <source>
        <dbReference type="PROSITE" id="PS50929"/>
    </source>
</evidence>
<evidence type="ECO:0000256" key="6">
    <source>
        <dbReference type="ARBA" id="ARBA00022741"/>
    </source>
</evidence>
<dbReference type="HOGENOM" id="CLU_000604_95_6_4"/>
<dbReference type="GO" id="GO:0008233">
    <property type="term" value="F:peptidase activity"/>
    <property type="evidence" value="ECO:0007669"/>
    <property type="project" value="InterPro"/>
</dbReference>
<comment type="subcellular location">
    <subcellularLocation>
        <location evidence="1">Cell membrane</location>
        <topology evidence="1">Multi-pass membrane protein</topology>
    </subcellularLocation>
</comment>
<dbReference type="AlphaFoldDB" id="Q82XU0"/>
<dbReference type="InterPro" id="IPR003439">
    <property type="entry name" value="ABC_transporter-like_ATP-bd"/>
</dbReference>
<name>Q82XU0_NITEU</name>
<keyword evidence="2" id="KW-0813">Transport</keyword>
<dbReference type="GO" id="GO:0005886">
    <property type="term" value="C:plasma membrane"/>
    <property type="evidence" value="ECO:0007669"/>
    <property type="project" value="UniProtKB-SubCell"/>
</dbReference>
<dbReference type="OrthoDB" id="8554730at2"/>
<dbReference type="Gene3D" id="3.40.50.300">
    <property type="entry name" value="P-loop containing nucleotide triphosphate hydrolases"/>
    <property type="match status" value="1"/>
</dbReference>
<comment type="function">
    <text evidence="11">Involved in the export of calmodulin-sensitive adenylate cyclase-hemolysin (cyclolysin).</text>
</comment>
<gene>
    <name evidence="19" type="ordered locus">NE0159</name>
</gene>
<evidence type="ECO:0000256" key="3">
    <source>
        <dbReference type="ARBA" id="ARBA00022475"/>
    </source>
</evidence>
<evidence type="ECO:0000313" key="19">
    <source>
        <dbReference type="EMBL" id="CAD84070.1"/>
    </source>
</evidence>
<dbReference type="PROSITE" id="PS50990">
    <property type="entry name" value="PEPTIDASE_C39"/>
    <property type="match status" value="1"/>
</dbReference>
<dbReference type="CDD" id="cd18587">
    <property type="entry name" value="ABC_6TM_LapB_like"/>
    <property type="match status" value="1"/>
</dbReference>
<evidence type="ECO:0000256" key="13">
    <source>
        <dbReference type="ARBA" id="ARBA00072252"/>
    </source>
</evidence>
<dbReference type="InterPro" id="IPR039421">
    <property type="entry name" value="Type_1_exporter"/>
</dbReference>
<dbReference type="InterPro" id="IPR011527">
    <property type="entry name" value="ABC1_TM_dom"/>
</dbReference>
<dbReference type="PROSITE" id="PS50893">
    <property type="entry name" value="ABC_TRANSPORTER_2"/>
    <property type="match status" value="1"/>
</dbReference>
<dbReference type="SUPFAM" id="SSF52540">
    <property type="entry name" value="P-loop containing nucleoside triphosphate hydrolases"/>
    <property type="match status" value="1"/>
</dbReference>
<dbReference type="STRING" id="228410.NE0159"/>
<evidence type="ECO:0000256" key="5">
    <source>
        <dbReference type="ARBA" id="ARBA00022735"/>
    </source>
</evidence>
<dbReference type="EMBL" id="AL954747">
    <property type="protein sequence ID" value="CAD84070.1"/>
    <property type="molecule type" value="Genomic_DNA"/>
</dbReference>
<dbReference type="Gene3D" id="3.90.70.10">
    <property type="entry name" value="Cysteine proteinases"/>
    <property type="match status" value="1"/>
</dbReference>
<keyword evidence="10 15" id="KW-0472">Membrane</keyword>
<evidence type="ECO:0000313" key="20">
    <source>
        <dbReference type="Proteomes" id="UP000001416"/>
    </source>
</evidence>
<evidence type="ECO:0000256" key="1">
    <source>
        <dbReference type="ARBA" id="ARBA00004651"/>
    </source>
</evidence>
<evidence type="ECO:0000256" key="8">
    <source>
        <dbReference type="ARBA" id="ARBA00022840"/>
    </source>
</evidence>
<evidence type="ECO:0000256" key="9">
    <source>
        <dbReference type="ARBA" id="ARBA00022989"/>
    </source>
</evidence>
<feature type="transmembrane region" description="Helical" evidence="15">
    <location>
        <begin position="161"/>
        <end position="186"/>
    </location>
</feature>
<keyword evidence="9 15" id="KW-1133">Transmembrane helix</keyword>
<evidence type="ECO:0000256" key="10">
    <source>
        <dbReference type="ARBA" id="ARBA00023136"/>
    </source>
</evidence>
<dbReference type="GO" id="GO:0016887">
    <property type="term" value="F:ATP hydrolysis activity"/>
    <property type="evidence" value="ECO:0007669"/>
    <property type="project" value="InterPro"/>
</dbReference>
<organism evidence="19 20">
    <name type="scientific">Nitrosomonas europaea (strain ATCC 19718 / CIP 103999 / KCTC 2705 / NBRC 14298)</name>
    <dbReference type="NCBI Taxonomy" id="228410"/>
    <lineage>
        <taxon>Bacteria</taxon>
        <taxon>Pseudomonadati</taxon>
        <taxon>Pseudomonadota</taxon>
        <taxon>Betaproteobacteria</taxon>
        <taxon>Nitrosomonadales</taxon>
        <taxon>Nitrosomonadaceae</taxon>
        <taxon>Nitrosomonas</taxon>
    </lineage>
</organism>
<feature type="domain" description="ABC transmembrane type-1" evidence="17">
    <location>
        <begin position="164"/>
        <end position="442"/>
    </location>
</feature>
<evidence type="ECO:0000256" key="2">
    <source>
        <dbReference type="ARBA" id="ARBA00022448"/>
    </source>
</evidence>
<dbReference type="InterPro" id="IPR003593">
    <property type="entry name" value="AAA+_ATPase"/>
</dbReference>
<evidence type="ECO:0000256" key="15">
    <source>
        <dbReference type="SAM" id="Phobius"/>
    </source>
</evidence>
<feature type="domain" description="Peptidase C39" evidence="18">
    <location>
        <begin position="8"/>
        <end position="128"/>
    </location>
</feature>
<evidence type="ECO:0000259" key="16">
    <source>
        <dbReference type="PROSITE" id="PS50893"/>
    </source>
</evidence>
<dbReference type="InterPro" id="IPR036640">
    <property type="entry name" value="ABC1_TM_sf"/>
</dbReference>
<dbReference type="Proteomes" id="UP000001416">
    <property type="component" value="Chromosome"/>
</dbReference>
<evidence type="ECO:0000256" key="7">
    <source>
        <dbReference type="ARBA" id="ARBA00022801"/>
    </source>
</evidence>
<comment type="similarity">
    <text evidence="12">Belongs to the ABC transporter superfamily. Cyclolysin exporter (TC 3.A.1.109.2) family.</text>
</comment>
<reference evidence="19 20" key="1">
    <citation type="journal article" date="2003" name="J. Bacteriol.">
        <title>Complete genome sequence of the ammonia-oxidizing bacterium and obligate chemolithoautotroph Nitrosomonas europaea.</title>
        <authorList>
            <person name="Chain P."/>
            <person name="Lamerdin J."/>
            <person name="Larimer F."/>
            <person name="Regala W."/>
            <person name="Land M."/>
            <person name="Hauser L."/>
            <person name="Hooper A."/>
            <person name="Klotz M."/>
            <person name="Norton J."/>
            <person name="Sayavedra-Soto L."/>
            <person name="Arciero D."/>
            <person name="Hommes N."/>
            <person name="Whittaker M."/>
            <person name="Arp D."/>
        </authorList>
    </citation>
    <scope>NUCLEOTIDE SEQUENCE [LARGE SCALE GENOMIC DNA]</scope>
    <source>
        <strain evidence="20">ATCC 19718 / CIP 103999 / KCTC 2705 / NBRC 14298</strain>
    </source>
</reference>
<keyword evidence="5" id="KW-0354">Hemolysis</keyword>
<dbReference type="NCBIfam" id="TIGR03375">
    <property type="entry name" value="type_I_sec_LssB"/>
    <property type="match status" value="1"/>
</dbReference>
<keyword evidence="4 15" id="KW-0812">Transmembrane</keyword>
<evidence type="ECO:0000259" key="18">
    <source>
        <dbReference type="PROSITE" id="PS50990"/>
    </source>
</evidence>
<dbReference type="GO" id="GO:0006508">
    <property type="term" value="P:proteolysis"/>
    <property type="evidence" value="ECO:0007669"/>
    <property type="project" value="InterPro"/>
</dbReference>
<dbReference type="CDD" id="cd03245">
    <property type="entry name" value="ABCC_bacteriocin_exporters"/>
    <property type="match status" value="1"/>
</dbReference>
<dbReference type="CDD" id="cd02259">
    <property type="entry name" value="Peptidase_C39_like"/>
    <property type="match status" value="1"/>
</dbReference>
<dbReference type="SMART" id="SM00382">
    <property type="entry name" value="AAA"/>
    <property type="match status" value="1"/>
</dbReference>
<keyword evidence="20" id="KW-1185">Reference proteome</keyword>
<dbReference type="RefSeq" id="WP_011110806.1">
    <property type="nucleotide sequence ID" value="NC_004757.1"/>
</dbReference>
<dbReference type="PhylomeDB" id="Q82XU0"/>
<dbReference type="KEGG" id="neu:NE0159"/>
<keyword evidence="7" id="KW-0378">Hydrolase</keyword>
<keyword evidence="3" id="KW-1003">Cell membrane</keyword>
<dbReference type="GO" id="GO:0015421">
    <property type="term" value="F:ABC-type oligopeptide transporter activity"/>
    <property type="evidence" value="ECO:0007669"/>
    <property type="project" value="TreeGrafter"/>
</dbReference>
<dbReference type="GeneID" id="87103368"/>
<feature type="domain" description="ABC transporter" evidence="16">
    <location>
        <begin position="476"/>
        <end position="711"/>
    </location>
</feature>
<keyword evidence="5" id="KW-0204">Cytolysis</keyword>
<dbReference type="GO" id="GO:0005524">
    <property type="term" value="F:ATP binding"/>
    <property type="evidence" value="ECO:0007669"/>
    <property type="project" value="UniProtKB-KW"/>
</dbReference>
<dbReference type="InterPro" id="IPR027417">
    <property type="entry name" value="P-loop_NTPase"/>
</dbReference>
<dbReference type="PANTHER" id="PTHR43394">
    <property type="entry name" value="ATP-DEPENDENT PERMEASE MDL1, MITOCHONDRIAL"/>
    <property type="match status" value="1"/>
</dbReference>
<dbReference type="Gene3D" id="1.20.1560.10">
    <property type="entry name" value="ABC transporter type 1, transmembrane domain"/>
    <property type="match status" value="1"/>
</dbReference>
<protein>
    <recommendedName>
        <fullName evidence="13">Cyclolysin secretion/processing ATP-binding protein CyaB</fullName>
    </recommendedName>
</protein>
<proteinExistence type="inferred from homology"/>
<dbReference type="PANTHER" id="PTHR43394:SF1">
    <property type="entry name" value="ATP-BINDING CASSETTE SUB-FAMILY B MEMBER 10, MITOCHONDRIAL"/>
    <property type="match status" value="1"/>
</dbReference>
<dbReference type="SUPFAM" id="SSF90123">
    <property type="entry name" value="ABC transporter transmembrane region"/>
    <property type="match status" value="1"/>
</dbReference>
<dbReference type="FunFam" id="3.40.50.300:FF:000299">
    <property type="entry name" value="ABC transporter ATP-binding protein/permease"/>
    <property type="match status" value="1"/>
</dbReference>
<feature type="transmembrane region" description="Helical" evidence="15">
    <location>
        <begin position="198"/>
        <end position="215"/>
    </location>
</feature>
<accession>Q82XU0</accession>
<evidence type="ECO:0000256" key="14">
    <source>
        <dbReference type="SAM" id="MobiDB-lite"/>
    </source>
</evidence>
<evidence type="ECO:0000256" key="12">
    <source>
        <dbReference type="ARBA" id="ARBA00061173"/>
    </source>
</evidence>
<dbReference type="Pfam" id="PF00664">
    <property type="entry name" value="ABC_membrane"/>
    <property type="match status" value="1"/>
</dbReference>
<keyword evidence="6" id="KW-0547">Nucleotide-binding</keyword>
<evidence type="ECO:0000256" key="4">
    <source>
        <dbReference type="ARBA" id="ARBA00022692"/>
    </source>
</evidence>
<feature type="region of interest" description="Disordered" evidence="14">
    <location>
        <begin position="716"/>
        <end position="736"/>
    </location>
</feature>
<dbReference type="Pfam" id="PF00005">
    <property type="entry name" value="ABC_tran"/>
    <property type="match status" value="1"/>
</dbReference>
<dbReference type="InterPro" id="IPR017750">
    <property type="entry name" value="ATPase_T1SS"/>
</dbReference>
<sequence>MNNTTRKQIMAPATYWAESLLLAARQLGLQTSPECVRGAASWVGCDDPNAAVLDIAAQAGLSAKFVEISLTRLSPIMLPALLELDDGQIGLLIDIDAGRATILLTLEGKVLERLLPIDNHPRLLLLVHERTAPRKDRVNDYLVTTTDHWLRDIFISHWKTLFELCAGSLFSNLLAICTALFAMQVWDRVIPARSINTLWVLASGVAMALLLELMLRMMRVTIADHFGKNADIKLSSMFFARVLDIRNDARPRSPGSLIAQLRDLEQLRELLTSSALGVLIDLPFVFAFLLIIWVLGGWLVLVPLAAIPLLVLPGVLAQYPLAKLSKEGMAEAALRNAILMESIYRIEDIKTLQAEPRFRQLWDQTNFINADISLKQRYLSGLLMNLSQTVQQLAYAGVLIEGVYAILDTDLSFGAVMACSILTSRTIAPLSQIPAVLSRLQNARVGKDGLDKLLELPIDHPVDKNTYHKPVLLGRYEFENVSYSFDPQEKPVLTIPCLSIRPGERIAILGRVGAGKSTLLRVLAGLAIPQQGRVLFNDTPISMIDVADVRRDIGTVLQEASLFYGSLRENLLLANPLATDEELLAAMRLSCADQLLLKQPHGLDLLLRENGFGLSGGQKQSLILARTFLRTPNVLLLDEPTASLDENTERNIIENMRQWLGGRTLIVATHRYPLLSLVDRIIVIDSGRIVRDGPREEILAAIRSLAANSQNVAHSKTHIQVHSQPQRQPQTTGTSP</sequence>
<dbReference type="InterPro" id="IPR005074">
    <property type="entry name" value="Peptidase_C39"/>
</dbReference>
<dbReference type="eggNOG" id="COG2274">
    <property type="taxonomic scope" value="Bacteria"/>
</dbReference>
<dbReference type="PROSITE" id="PS50929">
    <property type="entry name" value="ABC_TM1F"/>
    <property type="match status" value="1"/>
</dbReference>